<feature type="region of interest" description="Disordered" evidence="1">
    <location>
        <begin position="101"/>
        <end position="134"/>
    </location>
</feature>
<dbReference type="GeneID" id="5032749"/>
<reference evidence="2 3" key="1">
    <citation type="journal article" date="2006" name="Nature">
        <title>Global trends of whole-genome duplications revealed by the ciliate Paramecium tetraurelia.</title>
        <authorList>
            <consortium name="Genoscope"/>
            <person name="Aury J.-M."/>
            <person name="Jaillon O."/>
            <person name="Duret L."/>
            <person name="Noel B."/>
            <person name="Jubin C."/>
            <person name="Porcel B.M."/>
            <person name="Segurens B."/>
            <person name="Daubin V."/>
            <person name="Anthouard V."/>
            <person name="Aiach N."/>
            <person name="Arnaiz O."/>
            <person name="Billaut A."/>
            <person name="Beisson J."/>
            <person name="Blanc I."/>
            <person name="Bouhouche K."/>
            <person name="Camara F."/>
            <person name="Duharcourt S."/>
            <person name="Guigo R."/>
            <person name="Gogendeau D."/>
            <person name="Katinka M."/>
            <person name="Keller A.-M."/>
            <person name="Kissmehl R."/>
            <person name="Klotz C."/>
            <person name="Koll F."/>
            <person name="Le Moue A."/>
            <person name="Lepere C."/>
            <person name="Malinsky S."/>
            <person name="Nowacki M."/>
            <person name="Nowak J.K."/>
            <person name="Plattner H."/>
            <person name="Poulain J."/>
            <person name="Ruiz F."/>
            <person name="Serrano V."/>
            <person name="Zagulski M."/>
            <person name="Dessen P."/>
            <person name="Betermier M."/>
            <person name="Weissenbach J."/>
            <person name="Scarpelli C."/>
            <person name="Schachter V."/>
            <person name="Sperling L."/>
            <person name="Meyer E."/>
            <person name="Cohen J."/>
            <person name="Wincker P."/>
        </authorList>
    </citation>
    <scope>NUCLEOTIDE SEQUENCE [LARGE SCALE GENOMIC DNA]</scope>
    <source>
        <strain evidence="2 3">Stock d4-2</strain>
    </source>
</reference>
<dbReference type="KEGG" id="ptm:GSPATT00014514001"/>
<name>A0D951_PARTE</name>
<proteinExistence type="predicted"/>
<evidence type="ECO:0000256" key="1">
    <source>
        <dbReference type="SAM" id="MobiDB-lite"/>
    </source>
</evidence>
<evidence type="ECO:0000313" key="3">
    <source>
        <dbReference type="Proteomes" id="UP000000600"/>
    </source>
</evidence>
<dbReference type="InParanoid" id="A0D951"/>
<dbReference type="Proteomes" id="UP000000600">
    <property type="component" value="Unassembled WGS sequence"/>
</dbReference>
<dbReference type="AlphaFoldDB" id="A0D951"/>
<dbReference type="OMA" id="NNANEAT"/>
<dbReference type="HOGENOM" id="CLU_1900279_0_0_1"/>
<evidence type="ECO:0000313" key="2">
    <source>
        <dbReference type="EMBL" id="CAK79568.1"/>
    </source>
</evidence>
<keyword evidence="3" id="KW-1185">Reference proteome</keyword>
<dbReference type="EMBL" id="CT868330">
    <property type="protein sequence ID" value="CAK79568.1"/>
    <property type="molecule type" value="Genomic_DNA"/>
</dbReference>
<organism evidence="2 3">
    <name type="scientific">Paramecium tetraurelia</name>
    <dbReference type="NCBI Taxonomy" id="5888"/>
    <lineage>
        <taxon>Eukaryota</taxon>
        <taxon>Sar</taxon>
        <taxon>Alveolata</taxon>
        <taxon>Ciliophora</taxon>
        <taxon>Intramacronucleata</taxon>
        <taxon>Oligohymenophorea</taxon>
        <taxon>Peniculida</taxon>
        <taxon>Parameciidae</taxon>
        <taxon>Paramecium</taxon>
    </lineage>
</organism>
<dbReference type="OrthoDB" id="310517at2759"/>
<dbReference type="RefSeq" id="XP_001446965.1">
    <property type="nucleotide sequence ID" value="XM_001446928.1"/>
</dbReference>
<protein>
    <submittedName>
        <fullName evidence="2">Uncharacterized protein</fullName>
    </submittedName>
</protein>
<accession>A0D951</accession>
<gene>
    <name evidence="2" type="ORF">GSPATT00014514001</name>
</gene>
<sequence length="134" mass="15690">MATHSISKYRLTKSIHKEQLKLLKQQLSDPNPQDYQTNISQHNLTNLTQQLQNPNSQTKSFNSIFDEIKQQPPLTCNKYSAYFTKTFDQSLTKILRELSYPNQQEKTERIQSKRKLTKPINNANEATIKEDSKF</sequence>